<dbReference type="RefSeq" id="WP_341843235.1">
    <property type="nucleotide sequence ID" value="NZ_CP149792.1"/>
</dbReference>
<organism evidence="3 4">
    <name type="scientific">Chitinophaga caseinilytica</name>
    <dbReference type="NCBI Taxonomy" id="2267521"/>
    <lineage>
        <taxon>Bacteria</taxon>
        <taxon>Pseudomonadati</taxon>
        <taxon>Bacteroidota</taxon>
        <taxon>Chitinophagia</taxon>
        <taxon>Chitinophagales</taxon>
        <taxon>Chitinophagaceae</taxon>
        <taxon>Chitinophaga</taxon>
    </lineage>
</organism>
<dbReference type="Pfam" id="PF06580">
    <property type="entry name" value="His_kinase"/>
    <property type="match status" value="1"/>
</dbReference>
<feature type="domain" description="Signal transduction histidine kinase internal region" evidence="2">
    <location>
        <begin position="157"/>
        <end position="236"/>
    </location>
</feature>
<keyword evidence="1" id="KW-0472">Membrane</keyword>
<feature type="transmembrane region" description="Helical" evidence="1">
    <location>
        <begin position="46"/>
        <end position="66"/>
    </location>
</feature>
<dbReference type="InterPro" id="IPR050640">
    <property type="entry name" value="Bact_2-comp_sensor_kinase"/>
</dbReference>
<keyword evidence="3" id="KW-0418">Kinase</keyword>
<proteinExistence type="predicted"/>
<evidence type="ECO:0000256" key="1">
    <source>
        <dbReference type="SAM" id="Phobius"/>
    </source>
</evidence>
<dbReference type="Gene3D" id="3.30.565.10">
    <property type="entry name" value="Histidine kinase-like ATPase, C-terminal domain"/>
    <property type="match status" value="1"/>
</dbReference>
<name>A0ABZ2ZDW8_9BACT</name>
<dbReference type="InterPro" id="IPR010559">
    <property type="entry name" value="Sig_transdc_His_kin_internal"/>
</dbReference>
<keyword evidence="1" id="KW-1133">Transmembrane helix</keyword>
<feature type="transmembrane region" description="Helical" evidence="1">
    <location>
        <begin position="118"/>
        <end position="137"/>
    </location>
</feature>
<evidence type="ECO:0000259" key="2">
    <source>
        <dbReference type="Pfam" id="PF06580"/>
    </source>
</evidence>
<keyword evidence="3" id="KW-0808">Transferase</keyword>
<feature type="transmembrane region" description="Helical" evidence="1">
    <location>
        <begin position="73"/>
        <end position="98"/>
    </location>
</feature>
<accession>A0ABZ2ZDW8</accession>
<gene>
    <name evidence="3" type="ORF">WJU22_10730</name>
</gene>
<keyword evidence="4" id="KW-1185">Reference proteome</keyword>
<dbReference type="GO" id="GO:0016301">
    <property type="term" value="F:kinase activity"/>
    <property type="evidence" value="ECO:0007669"/>
    <property type="project" value="UniProtKB-KW"/>
</dbReference>
<sequence length="355" mass="41024">MATHLLKEKPFRWTFLIACCVFSAVHGFILHYWLGVDGPNAWMDANIHNILLFIAVAAITQMQAYYRPVRMRYVYVAVLTTVISALWLLLTLVILRAVFPKDAVYLQWLSDTAPVRFALGWLLLMGTGFLSFIMYEMEDQRQALARKDAAEKMAREAELYKLRQQLQPHFLFNSLNSINALVSIRPEEARQMIQQLSDFLRGTLKREDQGWIPLREELQYLQLYLDIEKVRFRHRLTTELVTDPGAGEFSIPPMLLQPAVENAIKFGLYDTTEAISIRIHAWTEHDVLFVSVTNPFDADMPATARKGTGFGLNSISRRLYLLFARQDLLETKTEGNIFTTLIKVPQQHDKDHFDR</sequence>
<keyword evidence="1" id="KW-0812">Transmembrane</keyword>
<dbReference type="PANTHER" id="PTHR34220:SF7">
    <property type="entry name" value="SENSOR HISTIDINE KINASE YPDA"/>
    <property type="match status" value="1"/>
</dbReference>
<reference evidence="3 4" key="1">
    <citation type="submission" date="2024-03" db="EMBL/GenBank/DDBJ databases">
        <title>Chitinophaga caseinilytica sp. nov., a casein hydrolysing bacterium isolated from forest soil.</title>
        <authorList>
            <person name="Lee D.S."/>
            <person name="Han D.M."/>
            <person name="Baek J.H."/>
            <person name="Choi D.G."/>
            <person name="Jeon J.H."/>
            <person name="Jeon C.O."/>
        </authorList>
    </citation>
    <scope>NUCLEOTIDE SEQUENCE [LARGE SCALE GENOMIC DNA]</scope>
    <source>
        <strain evidence="3 4">KACC 19118</strain>
    </source>
</reference>
<dbReference type="PANTHER" id="PTHR34220">
    <property type="entry name" value="SENSOR HISTIDINE KINASE YPDA"/>
    <property type="match status" value="1"/>
</dbReference>
<evidence type="ECO:0000313" key="4">
    <source>
        <dbReference type="Proteomes" id="UP001449657"/>
    </source>
</evidence>
<dbReference type="InterPro" id="IPR036890">
    <property type="entry name" value="HATPase_C_sf"/>
</dbReference>
<dbReference type="SUPFAM" id="SSF55874">
    <property type="entry name" value="ATPase domain of HSP90 chaperone/DNA topoisomerase II/histidine kinase"/>
    <property type="match status" value="1"/>
</dbReference>
<evidence type="ECO:0000313" key="3">
    <source>
        <dbReference type="EMBL" id="WZN48649.1"/>
    </source>
</evidence>
<feature type="transmembrane region" description="Helical" evidence="1">
    <location>
        <begin position="12"/>
        <end position="34"/>
    </location>
</feature>
<protein>
    <submittedName>
        <fullName evidence="3">Histidine kinase</fullName>
    </submittedName>
</protein>
<dbReference type="Proteomes" id="UP001449657">
    <property type="component" value="Chromosome"/>
</dbReference>
<dbReference type="EMBL" id="CP150096">
    <property type="protein sequence ID" value="WZN48649.1"/>
    <property type="molecule type" value="Genomic_DNA"/>
</dbReference>